<name>A0ABR2TF20_9ROSI</name>
<keyword evidence="2" id="KW-1185">Reference proteome</keyword>
<comment type="caution">
    <text evidence="1">The sequence shown here is derived from an EMBL/GenBank/DDBJ whole genome shotgun (WGS) entry which is preliminary data.</text>
</comment>
<reference evidence="1 2" key="1">
    <citation type="journal article" date="2024" name="G3 (Bethesda)">
        <title>Genome assembly of Hibiscus sabdariffa L. provides insights into metabolisms of medicinal natural products.</title>
        <authorList>
            <person name="Kim T."/>
        </authorList>
    </citation>
    <scope>NUCLEOTIDE SEQUENCE [LARGE SCALE GENOMIC DNA]</scope>
    <source>
        <strain evidence="1">TK-2024</strain>
        <tissue evidence="1">Old leaves</tissue>
    </source>
</reference>
<proteinExistence type="predicted"/>
<sequence length="133" mass="14804">MLYKKGAKTLSKVKQLKQTYEAEGTTEHNTNSCLTYDKDMPSKTTTDIFIHGVNCAGLVCCSTSGPGLTSPGFFSAASLRGHGIRRLPPPVSLSCRQRWNPPVTRAPNIAPNRNVAPLFIWNWIWMIGFDHFH</sequence>
<protein>
    <submittedName>
        <fullName evidence="1">Uncharacterized protein</fullName>
    </submittedName>
</protein>
<accession>A0ABR2TF20</accession>
<evidence type="ECO:0000313" key="2">
    <source>
        <dbReference type="Proteomes" id="UP001396334"/>
    </source>
</evidence>
<evidence type="ECO:0000313" key="1">
    <source>
        <dbReference type="EMBL" id="KAK9035972.1"/>
    </source>
</evidence>
<dbReference type="EMBL" id="JBBPBN010000006">
    <property type="protein sequence ID" value="KAK9035972.1"/>
    <property type="molecule type" value="Genomic_DNA"/>
</dbReference>
<organism evidence="1 2">
    <name type="scientific">Hibiscus sabdariffa</name>
    <name type="common">roselle</name>
    <dbReference type="NCBI Taxonomy" id="183260"/>
    <lineage>
        <taxon>Eukaryota</taxon>
        <taxon>Viridiplantae</taxon>
        <taxon>Streptophyta</taxon>
        <taxon>Embryophyta</taxon>
        <taxon>Tracheophyta</taxon>
        <taxon>Spermatophyta</taxon>
        <taxon>Magnoliopsida</taxon>
        <taxon>eudicotyledons</taxon>
        <taxon>Gunneridae</taxon>
        <taxon>Pentapetalae</taxon>
        <taxon>rosids</taxon>
        <taxon>malvids</taxon>
        <taxon>Malvales</taxon>
        <taxon>Malvaceae</taxon>
        <taxon>Malvoideae</taxon>
        <taxon>Hibiscus</taxon>
    </lineage>
</organism>
<gene>
    <name evidence="1" type="ORF">V6N11_077994</name>
</gene>
<dbReference type="Proteomes" id="UP001396334">
    <property type="component" value="Unassembled WGS sequence"/>
</dbReference>